<evidence type="ECO:0000256" key="1">
    <source>
        <dbReference type="SAM" id="Coils"/>
    </source>
</evidence>
<name>A0A6J5KNY7_9CAUD</name>
<accession>A0A6J5KNY7</accession>
<reference evidence="3" key="1">
    <citation type="submission" date="2020-04" db="EMBL/GenBank/DDBJ databases">
        <authorList>
            <person name="Chiriac C."/>
            <person name="Salcher M."/>
            <person name="Ghai R."/>
            <person name="Kavagutti S V."/>
        </authorList>
    </citation>
    <scope>NUCLEOTIDE SEQUENCE</scope>
</reference>
<feature type="compositionally biased region" description="Basic and acidic residues" evidence="2">
    <location>
        <begin position="7"/>
        <end position="20"/>
    </location>
</feature>
<protein>
    <submittedName>
        <fullName evidence="3">Uncharacterized protein</fullName>
    </submittedName>
</protein>
<sequence>MPCYDPPSRHEQAESARRYKESITGPLHEAIVDLHKAIDTLKAELAERDAMLCGVLTALARADGEQWHDADDLIIIPGEAVQEWYDEEETGVSYDAVLAWFQEHQRRDAERLAREAAELEARKAQALKKLTPEERVLLGLAGKLGD</sequence>
<keyword evidence="1" id="KW-0175">Coiled coil</keyword>
<gene>
    <name evidence="3" type="ORF">UFOVP29_125</name>
</gene>
<feature type="region of interest" description="Disordered" evidence="2">
    <location>
        <begin position="1"/>
        <end position="20"/>
    </location>
</feature>
<organism evidence="3">
    <name type="scientific">uncultured Caudovirales phage</name>
    <dbReference type="NCBI Taxonomy" id="2100421"/>
    <lineage>
        <taxon>Viruses</taxon>
        <taxon>Duplodnaviria</taxon>
        <taxon>Heunggongvirae</taxon>
        <taxon>Uroviricota</taxon>
        <taxon>Caudoviricetes</taxon>
        <taxon>Peduoviridae</taxon>
        <taxon>Maltschvirus</taxon>
        <taxon>Maltschvirus maltsch</taxon>
    </lineage>
</organism>
<evidence type="ECO:0000313" key="3">
    <source>
        <dbReference type="EMBL" id="CAB4122966.1"/>
    </source>
</evidence>
<evidence type="ECO:0000256" key="2">
    <source>
        <dbReference type="SAM" id="MobiDB-lite"/>
    </source>
</evidence>
<feature type="coiled-coil region" evidence="1">
    <location>
        <begin position="102"/>
        <end position="129"/>
    </location>
</feature>
<proteinExistence type="predicted"/>
<dbReference type="EMBL" id="LR796167">
    <property type="protein sequence ID" value="CAB4122966.1"/>
    <property type="molecule type" value="Genomic_DNA"/>
</dbReference>